<evidence type="ECO:0000256" key="1">
    <source>
        <dbReference type="SAM" id="MobiDB-lite"/>
    </source>
</evidence>
<reference evidence="2" key="1">
    <citation type="submission" date="2019-06" db="EMBL/GenBank/DDBJ databases">
        <authorList>
            <person name="Zheng W."/>
        </authorList>
    </citation>
    <scope>NUCLEOTIDE SEQUENCE</scope>
    <source>
        <strain evidence="2">QDHG01</strain>
    </source>
</reference>
<dbReference type="AlphaFoldDB" id="A0A8J8SWJ0"/>
<proteinExistence type="predicted"/>
<dbReference type="Proteomes" id="UP000785679">
    <property type="component" value="Unassembled WGS sequence"/>
</dbReference>
<gene>
    <name evidence="2" type="ORF">FGO68_gene11760</name>
</gene>
<keyword evidence="3" id="KW-1185">Reference proteome</keyword>
<organism evidence="2 3">
    <name type="scientific">Halteria grandinella</name>
    <dbReference type="NCBI Taxonomy" id="5974"/>
    <lineage>
        <taxon>Eukaryota</taxon>
        <taxon>Sar</taxon>
        <taxon>Alveolata</taxon>
        <taxon>Ciliophora</taxon>
        <taxon>Intramacronucleata</taxon>
        <taxon>Spirotrichea</taxon>
        <taxon>Stichotrichia</taxon>
        <taxon>Sporadotrichida</taxon>
        <taxon>Halteriidae</taxon>
        <taxon>Halteria</taxon>
    </lineage>
</organism>
<feature type="region of interest" description="Disordered" evidence="1">
    <location>
        <begin position="39"/>
        <end position="69"/>
    </location>
</feature>
<dbReference type="EMBL" id="RRYP01019330">
    <property type="protein sequence ID" value="TNV73280.1"/>
    <property type="molecule type" value="Genomic_DNA"/>
</dbReference>
<sequence>MLMVSLARLSEHCLLRLLSLILRNLQLINHSFDFNYNSRRRSKERGSTTLSASLAHFQGGKSQREQVTP</sequence>
<protein>
    <submittedName>
        <fullName evidence="2">Uncharacterized protein</fullName>
    </submittedName>
</protein>
<accession>A0A8J8SWJ0</accession>
<comment type="caution">
    <text evidence="2">The sequence shown here is derived from an EMBL/GenBank/DDBJ whole genome shotgun (WGS) entry which is preliminary data.</text>
</comment>
<name>A0A8J8SWJ0_HALGN</name>
<evidence type="ECO:0000313" key="2">
    <source>
        <dbReference type="EMBL" id="TNV73280.1"/>
    </source>
</evidence>
<evidence type="ECO:0000313" key="3">
    <source>
        <dbReference type="Proteomes" id="UP000785679"/>
    </source>
</evidence>